<accession>A0A1R0H268</accession>
<evidence type="ECO:0000313" key="3">
    <source>
        <dbReference type="EMBL" id="OLY79948.1"/>
    </source>
</evidence>
<dbReference type="EMBL" id="LSSL01003935">
    <property type="protein sequence ID" value="OLY79948.1"/>
    <property type="molecule type" value="Genomic_DNA"/>
</dbReference>
<evidence type="ECO:0000256" key="2">
    <source>
        <dbReference type="SAM" id="SignalP"/>
    </source>
</evidence>
<protein>
    <recommendedName>
        <fullName evidence="6">Carbohydrate-binding module family 19 domain-containing protein</fullName>
    </recommendedName>
</protein>
<dbReference type="Proteomes" id="UP000187455">
    <property type="component" value="Unassembled WGS sequence"/>
</dbReference>
<name>A0A1R0H268_9FUNG</name>
<keyword evidence="5" id="KW-1185">Reference proteome</keyword>
<feature type="compositionally biased region" description="Polar residues" evidence="1">
    <location>
        <begin position="110"/>
        <end position="132"/>
    </location>
</feature>
<feature type="region of interest" description="Disordered" evidence="1">
    <location>
        <begin position="108"/>
        <end position="133"/>
    </location>
</feature>
<proteinExistence type="predicted"/>
<evidence type="ECO:0000256" key="1">
    <source>
        <dbReference type="SAM" id="MobiDB-lite"/>
    </source>
</evidence>
<feature type="chain" id="PRO_5015068870" description="Carbohydrate-binding module family 19 domain-containing protein" evidence="2">
    <location>
        <begin position="24"/>
        <end position="221"/>
    </location>
</feature>
<keyword evidence="2" id="KW-0732">Signal</keyword>
<evidence type="ECO:0008006" key="6">
    <source>
        <dbReference type="Google" id="ProtNLM"/>
    </source>
</evidence>
<sequence length="221" mass="24761">MNALLKIFVAVSTVSMSVLSSGAERNHGWGYYDSKPVHPSPIEYGKFDSGHHRQNYWKEEGEPSYKKQAESMYKDKKPYGDDKKYTGSGYGEIKNPFKEKRGLYKRSGDYKNNSRVGSATVKPNSVAKSGSRSVDKRYTVNTGNYRYRAGYNLGYYGTNYVAQDWAINPVLGGYCGNTWYACDAGNRGRYMQCLHGKFVARNCGSGTFCKATSPYTVICGF</sequence>
<evidence type="ECO:0000313" key="5">
    <source>
        <dbReference type="Proteomes" id="UP000187455"/>
    </source>
</evidence>
<reference evidence="4" key="2">
    <citation type="submission" date="2017-01" db="EMBL/GenBank/DDBJ databases">
        <authorList>
            <person name="Mah S.A."/>
            <person name="Swanson W.J."/>
            <person name="Moy G.W."/>
            <person name="Vacquier V.D."/>
        </authorList>
    </citation>
    <scope>NUCLEOTIDE SEQUENCE</scope>
    <source>
        <strain evidence="4">ALG-7-W6</strain>
    </source>
</reference>
<feature type="signal peptide" evidence="2">
    <location>
        <begin position="1"/>
        <end position="23"/>
    </location>
</feature>
<dbReference type="EMBL" id="LSSL01001002">
    <property type="protein sequence ID" value="OLY83218.1"/>
    <property type="molecule type" value="Genomic_DNA"/>
</dbReference>
<dbReference type="AlphaFoldDB" id="A0A1R0H268"/>
<gene>
    <name evidence="4" type="ORF">AYI68_g2645</name>
    <name evidence="3" type="ORF">AYI68_g5968</name>
</gene>
<reference evidence="4 5" key="1">
    <citation type="journal article" date="2016" name="Mol. Biol. Evol.">
        <title>Genome-Wide Survey of Gut Fungi (Harpellales) Reveals the First Horizontally Transferred Ubiquitin Gene from a Mosquito Host.</title>
        <authorList>
            <person name="Wang Y."/>
            <person name="White M.M."/>
            <person name="Kvist S."/>
            <person name="Moncalvo J.M."/>
        </authorList>
    </citation>
    <scope>NUCLEOTIDE SEQUENCE [LARGE SCALE GENOMIC DNA]</scope>
    <source>
        <strain evidence="4 5">ALG-7-W6</strain>
    </source>
</reference>
<comment type="caution">
    <text evidence="4">The sequence shown here is derived from an EMBL/GenBank/DDBJ whole genome shotgun (WGS) entry which is preliminary data.</text>
</comment>
<evidence type="ECO:0000313" key="4">
    <source>
        <dbReference type="EMBL" id="OLY83218.1"/>
    </source>
</evidence>
<organism evidence="4 5">
    <name type="scientific">Smittium mucronatum</name>
    <dbReference type="NCBI Taxonomy" id="133383"/>
    <lineage>
        <taxon>Eukaryota</taxon>
        <taxon>Fungi</taxon>
        <taxon>Fungi incertae sedis</taxon>
        <taxon>Zoopagomycota</taxon>
        <taxon>Kickxellomycotina</taxon>
        <taxon>Harpellomycetes</taxon>
        <taxon>Harpellales</taxon>
        <taxon>Legeriomycetaceae</taxon>
        <taxon>Smittium</taxon>
    </lineage>
</organism>